<organism evidence="2 3">
    <name type="scientific">Sneathiella litorea</name>
    <dbReference type="NCBI Taxonomy" id="2606216"/>
    <lineage>
        <taxon>Bacteria</taxon>
        <taxon>Pseudomonadati</taxon>
        <taxon>Pseudomonadota</taxon>
        <taxon>Alphaproteobacteria</taxon>
        <taxon>Sneathiellales</taxon>
        <taxon>Sneathiellaceae</taxon>
        <taxon>Sneathiella</taxon>
    </lineage>
</organism>
<evidence type="ECO:0000259" key="1">
    <source>
        <dbReference type="Pfam" id="PF02211"/>
    </source>
</evidence>
<dbReference type="Proteomes" id="UP000476030">
    <property type="component" value="Unassembled WGS sequence"/>
</dbReference>
<sequence length="98" mass="11103">MSTAKAARFAIGDRVRVLDLDKSGHVRIPAYVRGKCGKIVQYCGKYLNPEDLSIGKTSGPAFDLYRVEFTQASLWDEPRNQSQDRLIIEIYDHWLTAA</sequence>
<dbReference type="AlphaFoldDB" id="A0A6L8W862"/>
<reference evidence="2 3" key="1">
    <citation type="submission" date="2019-12" db="EMBL/GenBank/DDBJ databases">
        <title>Snethiella sp. nov. sp. isolated from sea sand.</title>
        <authorList>
            <person name="Kim J."/>
            <person name="Jeong S.E."/>
            <person name="Jung H.S."/>
            <person name="Jeon C.O."/>
        </authorList>
    </citation>
    <scope>NUCLEOTIDE SEQUENCE [LARGE SCALE GENOMIC DNA]</scope>
    <source>
        <strain evidence="2 3">DP05</strain>
    </source>
</reference>
<feature type="domain" description="Nitrile hydratase beta subunit" evidence="1">
    <location>
        <begin position="3"/>
        <end position="96"/>
    </location>
</feature>
<dbReference type="EMBL" id="WTUW01000002">
    <property type="protein sequence ID" value="MZR30703.1"/>
    <property type="molecule type" value="Genomic_DNA"/>
</dbReference>
<dbReference type="Pfam" id="PF02211">
    <property type="entry name" value="NHase_beta_C"/>
    <property type="match status" value="1"/>
</dbReference>
<keyword evidence="3" id="KW-1185">Reference proteome</keyword>
<dbReference type="SUPFAM" id="SSF50090">
    <property type="entry name" value="Electron transport accessory proteins"/>
    <property type="match status" value="1"/>
</dbReference>
<comment type="caution">
    <text evidence="2">The sequence shown here is derived from an EMBL/GenBank/DDBJ whole genome shotgun (WGS) entry which is preliminary data.</text>
</comment>
<protein>
    <submittedName>
        <fullName evidence="2">Nitrile hydratase subunit beta</fullName>
    </submittedName>
</protein>
<gene>
    <name evidence="2" type="ORF">GQE98_08650</name>
</gene>
<name>A0A6L8W862_9PROT</name>
<dbReference type="Gene3D" id="2.30.30.50">
    <property type="match status" value="1"/>
</dbReference>
<accession>A0A6L8W862</accession>
<proteinExistence type="predicted"/>
<evidence type="ECO:0000313" key="2">
    <source>
        <dbReference type="EMBL" id="MZR30703.1"/>
    </source>
</evidence>
<dbReference type="InterPro" id="IPR024690">
    <property type="entry name" value="CN_hydtase_beta_dom_C"/>
</dbReference>
<dbReference type="RefSeq" id="WP_161315261.1">
    <property type="nucleotide sequence ID" value="NZ_WTUW01000002.1"/>
</dbReference>
<evidence type="ECO:0000313" key="3">
    <source>
        <dbReference type="Proteomes" id="UP000476030"/>
    </source>
</evidence>
<dbReference type="InterPro" id="IPR008990">
    <property type="entry name" value="Elect_transpt_acc-like_dom_sf"/>
</dbReference>